<evidence type="ECO:0000313" key="2">
    <source>
        <dbReference type="Proteomes" id="UP000076738"/>
    </source>
</evidence>
<sequence>MVGSICKLPNELMSLIFDSAHDTAAFELANSGFDEVITRTTARTLICLLSTLLSVNRTWRHLARSLCTIWTVVPIVKELNSPFSLEDFVERSGSRPLTLVACMSKDELRRVFDALDPLMVLSRVHSLSIAILRWDAGYPVFLWTVDRWNFPALKHFALSGIYLYPNLEGAWNWFTGLADQVTSIELGTVYLPHHDGILPIIPTIPCSHLERLTVHYYYEDIAALLSNGVFPKLNVFQLRNVVTDKVPSRPLPALRLLIIEEGYSVCSRLALALIELAPRLDCLVFLAWTGYYHENFLSRFEVGDGHASAGPIHAPSLKRLVLRDGILRKSTLQRVSQRRQALVYPAHEWNIQLENVQLVEDGDETLMMQLAASVSLT</sequence>
<proteinExistence type="predicted"/>
<evidence type="ECO:0008006" key="3">
    <source>
        <dbReference type="Google" id="ProtNLM"/>
    </source>
</evidence>
<dbReference type="Proteomes" id="UP000076738">
    <property type="component" value="Unassembled WGS sequence"/>
</dbReference>
<dbReference type="OrthoDB" id="3365698at2759"/>
<name>A0A167JW69_CALVF</name>
<reference evidence="1 2" key="1">
    <citation type="journal article" date="2016" name="Mol. Biol. Evol.">
        <title>Comparative Genomics of Early-Diverging Mushroom-Forming Fungi Provides Insights into the Origins of Lignocellulose Decay Capabilities.</title>
        <authorList>
            <person name="Nagy L.G."/>
            <person name="Riley R."/>
            <person name="Tritt A."/>
            <person name="Adam C."/>
            <person name="Daum C."/>
            <person name="Floudas D."/>
            <person name="Sun H."/>
            <person name="Yadav J.S."/>
            <person name="Pangilinan J."/>
            <person name="Larsson K.H."/>
            <person name="Matsuura K."/>
            <person name="Barry K."/>
            <person name="Labutti K."/>
            <person name="Kuo R."/>
            <person name="Ohm R.A."/>
            <person name="Bhattacharya S.S."/>
            <person name="Shirouzu T."/>
            <person name="Yoshinaga Y."/>
            <person name="Martin F.M."/>
            <person name="Grigoriev I.V."/>
            <person name="Hibbett D.S."/>
        </authorList>
    </citation>
    <scope>NUCLEOTIDE SEQUENCE [LARGE SCALE GENOMIC DNA]</scope>
    <source>
        <strain evidence="1 2">TUFC12733</strain>
    </source>
</reference>
<protein>
    <recommendedName>
        <fullName evidence="3">F-box domain-containing protein</fullName>
    </recommendedName>
</protein>
<dbReference type="EMBL" id="KV417297">
    <property type="protein sequence ID" value="KZO93986.1"/>
    <property type="molecule type" value="Genomic_DNA"/>
</dbReference>
<accession>A0A167JW69</accession>
<keyword evidence="2" id="KW-1185">Reference proteome</keyword>
<dbReference type="AlphaFoldDB" id="A0A167JW69"/>
<organism evidence="1 2">
    <name type="scientific">Calocera viscosa (strain TUFC12733)</name>
    <dbReference type="NCBI Taxonomy" id="1330018"/>
    <lineage>
        <taxon>Eukaryota</taxon>
        <taxon>Fungi</taxon>
        <taxon>Dikarya</taxon>
        <taxon>Basidiomycota</taxon>
        <taxon>Agaricomycotina</taxon>
        <taxon>Dacrymycetes</taxon>
        <taxon>Dacrymycetales</taxon>
        <taxon>Dacrymycetaceae</taxon>
        <taxon>Calocera</taxon>
    </lineage>
</organism>
<evidence type="ECO:0000313" key="1">
    <source>
        <dbReference type="EMBL" id="KZO93986.1"/>
    </source>
</evidence>
<gene>
    <name evidence="1" type="ORF">CALVIDRAFT_565954</name>
</gene>